<name>A0AAD8W801_LOLMU</name>
<feature type="region of interest" description="Disordered" evidence="1">
    <location>
        <begin position="620"/>
        <end position="729"/>
    </location>
</feature>
<keyword evidence="3" id="KW-1185">Reference proteome</keyword>
<feature type="region of interest" description="Disordered" evidence="1">
    <location>
        <begin position="1"/>
        <end position="95"/>
    </location>
</feature>
<evidence type="ECO:0000313" key="2">
    <source>
        <dbReference type="EMBL" id="KAK1646698.1"/>
    </source>
</evidence>
<gene>
    <name evidence="2" type="ORF">QYE76_064503</name>
</gene>
<feature type="region of interest" description="Disordered" evidence="1">
    <location>
        <begin position="137"/>
        <end position="204"/>
    </location>
</feature>
<evidence type="ECO:0000313" key="3">
    <source>
        <dbReference type="Proteomes" id="UP001231189"/>
    </source>
</evidence>
<accession>A0AAD8W801</accession>
<dbReference type="AlphaFoldDB" id="A0AAD8W801"/>
<feature type="region of interest" description="Disordered" evidence="1">
    <location>
        <begin position="309"/>
        <end position="470"/>
    </location>
</feature>
<feature type="compositionally biased region" description="Basic and acidic residues" evidence="1">
    <location>
        <begin position="649"/>
        <end position="658"/>
    </location>
</feature>
<comment type="caution">
    <text evidence="2">The sequence shown here is derived from an EMBL/GenBank/DDBJ whole genome shotgun (WGS) entry which is preliminary data.</text>
</comment>
<protein>
    <submittedName>
        <fullName evidence="2">Uncharacterized protein</fullName>
    </submittedName>
</protein>
<feature type="compositionally biased region" description="Basic and acidic residues" evidence="1">
    <location>
        <begin position="412"/>
        <end position="421"/>
    </location>
</feature>
<dbReference type="Proteomes" id="UP001231189">
    <property type="component" value="Unassembled WGS sequence"/>
</dbReference>
<feature type="compositionally biased region" description="Basic and acidic residues" evidence="1">
    <location>
        <begin position="141"/>
        <end position="151"/>
    </location>
</feature>
<dbReference type="EMBL" id="JAUUTY010000004">
    <property type="protein sequence ID" value="KAK1646698.1"/>
    <property type="molecule type" value="Genomic_DNA"/>
</dbReference>
<feature type="compositionally biased region" description="Gly residues" evidence="1">
    <location>
        <begin position="676"/>
        <end position="697"/>
    </location>
</feature>
<organism evidence="2 3">
    <name type="scientific">Lolium multiflorum</name>
    <name type="common">Italian ryegrass</name>
    <name type="synonym">Lolium perenne subsp. multiflorum</name>
    <dbReference type="NCBI Taxonomy" id="4521"/>
    <lineage>
        <taxon>Eukaryota</taxon>
        <taxon>Viridiplantae</taxon>
        <taxon>Streptophyta</taxon>
        <taxon>Embryophyta</taxon>
        <taxon>Tracheophyta</taxon>
        <taxon>Spermatophyta</taxon>
        <taxon>Magnoliopsida</taxon>
        <taxon>Liliopsida</taxon>
        <taxon>Poales</taxon>
        <taxon>Poaceae</taxon>
        <taxon>BOP clade</taxon>
        <taxon>Pooideae</taxon>
        <taxon>Poodae</taxon>
        <taxon>Poeae</taxon>
        <taxon>Poeae Chloroplast Group 2 (Poeae type)</taxon>
        <taxon>Loliodinae</taxon>
        <taxon>Loliinae</taxon>
        <taxon>Lolium</taxon>
    </lineage>
</organism>
<evidence type="ECO:0000256" key="1">
    <source>
        <dbReference type="SAM" id="MobiDB-lite"/>
    </source>
</evidence>
<feature type="compositionally biased region" description="Acidic residues" evidence="1">
    <location>
        <begin position="637"/>
        <end position="648"/>
    </location>
</feature>
<feature type="compositionally biased region" description="Basic and acidic residues" evidence="1">
    <location>
        <begin position="30"/>
        <end position="39"/>
    </location>
</feature>
<sequence>MRLVRTGIGDGGGDFESHPGGCVVPATPRPGKDGEERRSSAGPAGASWGRFWAGAGEDAGEESSEEGRSDLECSPAEQEDVGTEGASRPSGAMSLGGFIARAEELGGSLRHRRRTAFAPGGRSSRFWACSAPRFNCLGDGGGHRGGRERGGGRRRVSGAGLPWDGPAGDSRRPPPPVSPRRVVGSVSSREEGTSPTQAEPGPLWPCVGPGMGPAEDGTGHPLLLLGPPLSGLSEPLGDLAVRPMRQEEAQYAGPRWLWLAKGYTTPSLGFPARLGEVSRFRSIARTLFRIPAPPPLSKSFAAVVMERYGGEGSGGDGRNKRRFGAYGDGEGRRQGAGRQEGGRLDLGRHDGGRSESGRRDGDHQEGGRDLGRHEGGRRGRNDEEPRPRYGEHRSSDSERGDWGPPPPWWEWEQQRLREVEAARAGGKGSCRSPQAAAAAAAEAGRPAGTKKGEGKGRLPTRRHASANCPTRGCPMMLQQMGHAITGGGFYNIEVEPLEGSGQVETFEAVIHFDVAPLSALQLADELKNLLDGAWDWSVAKVSEKEFSFTGLPGDLMERERLMAALTMIGRPLDVDELSVKKCKTEPVRVRFQCRFPERIKGTIALCVNGEPYTVGVQAELGTTGAGGSNPPRPPPPGDDDDDADDLESEDRSTDGERWNRHRKNDKSKAAAPPAGPGSGAGGGGAQRALTGGAGGGSSLQRALTGGAHSAPPAGAFRGRTGPTWTSSRRWPWGRWLSTLGLRRRQTWRCSGARGHCRWCGGVAGGIGRDVLTRD</sequence>
<reference evidence="2" key="1">
    <citation type="submission" date="2023-07" db="EMBL/GenBank/DDBJ databases">
        <title>A chromosome-level genome assembly of Lolium multiflorum.</title>
        <authorList>
            <person name="Chen Y."/>
            <person name="Copetti D."/>
            <person name="Kolliker R."/>
            <person name="Studer B."/>
        </authorList>
    </citation>
    <scope>NUCLEOTIDE SEQUENCE</scope>
    <source>
        <strain evidence="2">02402/16</strain>
        <tissue evidence="2">Leaf</tissue>
    </source>
</reference>
<feature type="compositionally biased region" description="Basic and acidic residues" evidence="1">
    <location>
        <begin position="340"/>
        <end position="401"/>
    </location>
</feature>
<proteinExistence type="predicted"/>
<dbReference type="PANTHER" id="PTHR33170">
    <property type="entry name" value="DUF4283 DOMAIN-CONTAINING PROTEIN-RELATED"/>
    <property type="match status" value="1"/>
</dbReference>
<dbReference type="PANTHER" id="PTHR33170:SF2">
    <property type="entry name" value="OS12G0531500 PROTEIN"/>
    <property type="match status" value="1"/>
</dbReference>